<evidence type="ECO:0000256" key="5">
    <source>
        <dbReference type="ARBA" id="ARBA00023136"/>
    </source>
</evidence>
<proteinExistence type="inferred from homology"/>
<sequence>MTALVAQAGRFGVVGLATTALHLCAAYLASSIGGFAPGSANTVGFACAVTFAYLGHFSWTFSRRAEHSEALGRFAVASLFGFATSSLIVFVVTHMLQWSMLAALVLVGIAVPCLNFVAFKFWVFRSPRDLDGRSMFAACVAWGFAAAVLFALYFWGRPFNHDTSWYLVATEKFLNGARLYVDVIEINPPLAFYVTAPPIIVSELFGGGSTSAFLLYVTTLLFISLAWSGRIVAASEGLVHAERIVLFGGVILSLILLPIPFVGQREHLMLVFSLPYFLALCLDPSGSNRKPMESFALGAFAFFGLAMKPYFLFAPLLVSAVAALQNKTLRVIISIENITIALLCGLYFLFIVVFHKEYIDHIVPMATEVYHAYGYEFFLVFTKPHFLVFPVVLYLIILQTGRLRDSYALRLFAVATGFCAAYLVQFKGWPSHAYPMNVFLLLTLCAMIARGFGRKISALAAVLAAAVMLLPPVLEGPYKSRLLRPFLAAYPVPGVAPSVLVLSSNLWASFPFVNLTGATWASRFPAQWLVPGAVGLLAEPHCRADPQSCSKVKQILNYSRQATVDDLIAFKPGHVFVDERKRKSYFVGEKFNYLDYLSDDPRFASLWKSYRKVAFVQGYALWVRVDDPGALGALPNRPHPVAVQPERRQSGFQE</sequence>
<feature type="transmembrane region" description="Helical" evidence="7">
    <location>
        <begin position="12"/>
        <end position="36"/>
    </location>
</feature>
<feature type="transmembrane region" description="Helical" evidence="7">
    <location>
        <begin position="432"/>
        <end position="449"/>
    </location>
</feature>
<dbReference type="GO" id="GO:0005886">
    <property type="term" value="C:plasma membrane"/>
    <property type="evidence" value="ECO:0007669"/>
    <property type="project" value="TreeGrafter"/>
</dbReference>
<evidence type="ECO:0000256" key="6">
    <source>
        <dbReference type="SAM" id="MobiDB-lite"/>
    </source>
</evidence>
<evidence type="ECO:0000313" key="10">
    <source>
        <dbReference type="Proteomes" id="UP000566324"/>
    </source>
</evidence>
<evidence type="ECO:0000259" key="8">
    <source>
        <dbReference type="Pfam" id="PF04138"/>
    </source>
</evidence>
<dbReference type="PANTHER" id="PTHR38459:SF1">
    <property type="entry name" value="PROPHAGE BACTOPRENOL-LINKED GLUCOSE TRANSLOCASE HOMOLOG"/>
    <property type="match status" value="1"/>
</dbReference>
<evidence type="ECO:0000256" key="4">
    <source>
        <dbReference type="ARBA" id="ARBA00022989"/>
    </source>
</evidence>
<evidence type="ECO:0000256" key="2">
    <source>
        <dbReference type="ARBA" id="ARBA00009399"/>
    </source>
</evidence>
<feature type="transmembrane region" description="Helical" evidence="7">
    <location>
        <begin position="98"/>
        <end position="123"/>
    </location>
</feature>
<dbReference type="AlphaFoldDB" id="A0A7W7B6H7"/>
<feature type="domain" description="GtrA/DPMS transmembrane" evidence="8">
    <location>
        <begin position="10"/>
        <end position="124"/>
    </location>
</feature>
<keyword evidence="4 7" id="KW-1133">Transmembrane helix</keyword>
<organism evidence="9 10">
    <name type="scientific">Sphingosinicella soli</name>
    <dbReference type="NCBI Taxonomy" id="333708"/>
    <lineage>
        <taxon>Bacteria</taxon>
        <taxon>Pseudomonadati</taxon>
        <taxon>Pseudomonadota</taxon>
        <taxon>Alphaproteobacteria</taxon>
        <taxon>Sphingomonadales</taxon>
        <taxon>Sphingosinicellaceae</taxon>
        <taxon>Sphingosinicella</taxon>
    </lineage>
</organism>
<evidence type="ECO:0000256" key="3">
    <source>
        <dbReference type="ARBA" id="ARBA00022692"/>
    </source>
</evidence>
<comment type="caution">
    <text evidence="9">The sequence shown here is derived from an EMBL/GenBank/DDBJ whole genome shotgun (WGS) entry which is preliminary data.</text>
</comment>
<feature type="transmembrane region" description="Helical" evidence="7">
    <location>
        <begin position="456"/>
        <end position="474"/>
    </location>
</feature>
<dbReference type="InterPro" id="IPR051401">
    <property type="entry name" value="GtrA_CellWall_Glycosyl"/>
</dbReference>
<feature type="transmembrane region" description="Helical" evidence="7">
    <location>
        <begin position="244"/>
        <end position="263"/>
    </location>
</feature>
<keyword evidence="5 7" id="KW-0472">Membrane</keyword>
<protein>
    <submittedName>
        <fullName evidence="9">Putative flippase GtrA</fullName>
    </submittedName>
</protein>
<feature type="transmembrane region" description="Helical" evidence="7">
    <location>
        <begin position="135"/>
        <end position="155"/>
    </location>
</feature>
<accession>A0A7W7B6H7</accession>
<dbReference type="GO" id="GO:0000271">
    <property type="term" value="P:polysaccharide biosynthetic process"/>
    <property type="evidence" value="ECO:0007669"/>
    <property type="project" value="InterPro"/>
</dbReference>
<feature type="transmembrane region" description="Helical" evidence="7">
    <location>
        <begin position="408"/>
        <end position="426"/>
    </location>
</feature>
<dbReference type="EMBL" id="JACHNZ010000057">
    <property type="protein sequence ID" value="MBB4633782.1"/>
    <property type="molecule type" value="Genomic_DNA"/>
</dbReference>
<reference evidence="9 10" key="1">
    <citation type="submission" date="2020-08" db="EMBL/GenBank/DDBJ databases">
        <title>Genomic Encyclopedia of Type Strains, Phase IV (KMG-IV): sequencing the most valuable type-strain genomes for metagenomic binning, comparative biology and taxonomic classification.</title>
        <authorList>
            <person name="Goeker M."/>
        </authorList>
    </citation>
    <scope>NUCLEOTIDE SEQUENCE [LARGE SCALE GENOMIC DNA]</scope>
    <source>
        <strain evidence="9 10">DSM 17328</strain>
    </source>
</reference>
<feature type="transmembrane region" description="Helical" evidence="7">
    <location>
        <begin position="74"/>
        <end position="92"/>
    </location>
</feature>
<dbReference type="Proteomes" id="UP000566324">
    <property type="component" value="Unassembled WGS sequence"/>
</dbReference>
<keyword evidence="10" id="KW-1185">Reference proteome</keyword>
<feature type="transmembrane region" description="Helical" evidence="7">
    <location>
        <begin position="331"/>
        <end position="354"/>
    </location>
</feature>
<evidence type="ECO:0000313" key="9">
    <source>
        <dbReference type="EMBL" id="MBB4633782.1"/>
    </source>
</evidence>
<feature type="transmembrane region" description="Helical" evidence="7">
    <location>
        <begin position="42"/>
        <end position="62"/>
    </location>
</feature>
<dbReference type="RefSeq" id="WP_184071689.1">
    <property type="nucleotide sequence ID" value="NZ_JACHNZ010000057.1"/>
</dbReference>
<name>A0A7W7B6H7_9SPHN</name>
<feature type="transmembrane region" description="Helical" evidence="7">
    <location>
        <begin position="213"/>
        <end position="232"/>
    </location>
</feature>
<feature type="region of interest" description="Disordered" evidence="6">
    <location>
        <begin position="634"/>
        <end position="654"/>
    </location>
</feature>
<comment type="similarity">
    <text evidence="2">Belongs to the GtrA family.</text>
</comment>
<dbReference type="PANTHER" id="PTHR38459">
    <property type="entry name" value="PROPHAGE BACTOPRENOL-LINKED GLUCOSE TRANSLOCASE HOMOLOG"/>
    <property type="match status" value="1"/>
</dbReference>
<keyword evidence="3 7" id="KW-0812">Transmembrane</keyword>
<feature type="transmembrane region" description="Helical" evidence="7">
    <location>
        <begin position="374"/>
        <end position="396"/>
    </location>
</feature>
<dbReference type="InterPro" id="IPR007267">
    <property type="entry name" value="GtrA_DPMS_TM"/>
</dbReference>
<evidence type="ECO:0000256" key="1">
    <source>
        <dbReference type="ARBA" id="ARBA00004141"/>
    </source>
</evidence>
<gene>
    <name evidence="9" type="ORF">GGQ98_003434</name>
</gene>
<evidence type="ECO:0000256" key="7">
    <source>
        <dbReference type="SAM" id="Phobius"/>
    </source>
</evidence>
<comment type="subcellular location">
    <subcellularLocation>
        <location evidence="1">Membrane</location>
        <topology evidence="1">Multi-pass membrane protein</topology>
    </subcellularLocation>
</comment>
<dbReference type="Pfam" id="PF04138">
    <property type="entry name" value="GtrA_DPMS_TM"/>
    <property type="match status" value="1"/>
</dbReference>
<feature type="transmembrane region" description="Helical" evidence="7">
    <location>
        <begin position="295"/>
        <end position="324"/>
    </location>
</feature>
<feature type="compositionally biased region" description="Basic and acidic residues" evidence="6">
    <location>
        <begin position="645"/>
        <end position="654"/>
    </location>
</feature>